<proteinExistence type="predicted"/>
<gene>
    <name evidence="2" type="ordered locus">Mnod_3457</name>
</gene>
<accession>B8IMI3</accession>
<organism evidence="2 3">
    <name type="scientific">Methylobacterium nodulans (strain LMG 21967 / CNCM I-2342 / ORS 2060)</name>
    <dbReference type="NCBI Taxonomy" id="460265"/>
    <lineage>
        <taxon>Bacteria</taxon>
        <taxon>Pseudomonadati</taxon>
        <taxon>Pseudomonadota</taxon>
        <taxon>Alphaproteobacteria</taxon>
        <taxon>Hyphomicrobiales</taxon>
        <taxon>Methylobacteriaceae</taxon>
        <taxon>Methylobacterium</taxon>
    </lineage>
</organism>
<dbReference type="EMBL" id="CP001349">
    <property type="protein sequence ID" value="ACL58369.1"/>
    <property type="molecule type" value="Genomic_DNA"/>
</dbReference>
<sequence>MSGEPETVATRLWRDRVQAREQERNEALARARIAEEKVALLNAENERLAGEVARLRALLAPDESRARAETEEQMEALRLALLPMLTPLGRERTRA</sequence>
<keyword evidence="1" id="KW-0175">Coiled coil</keyword>
<dbReference type="RefSeq" id="WP_015930029.1">
    <property type="nucleotide sequence ID" value="NC_011894.1"/>
</dbReference>
<dbReference type="AlphaFoldDB" id="B8IMI3"/>
<name>B8IMI3_METNO</name>
<dbReference type="Proteomes" id="UP000008207">
    <property type="component" value="Chromosome"/>
</dbReference>
<feature type="coiled-coil region" evidence="1">
    <location>
        <begin position="17"/>
        <end position="58"/>
    </location>
</feature>
<protein>
    <submittedName>
        <fullName evidence="2">Uncharacterized protein</fullName>
    </submittedName>
</protein>
<evidence type="ECO:0000256" key="1">
    <source>
        <dbReference type="SAM" id="Coils"/>
    </source>
</evidence>
<dbReference type="eggNOG" id="ENOG502ZUMG">
    <property type="taxonomic scope" value="Bacteria"/>
</dbReference>
<keyword evidence="3" id="KW-1185">Reference proteome</keyword>
<dbReference type="HOGENOM" id="CLU_2396373_0_0_5"/>
<dbReference type="OrthoDB" id="7998874at2"/>
<evidence type="ECO:0000313" key="3">
    <source>
        <dbReference type="Proteomes" id="UP000008207"/>
    </source>
</evidence>
<reference evidence="2 3" key="1">
    <citation type="submission" date="2009-01" db="EMBL/GenBank/DDBJ databases">
        <title>Complete sequence of chromosome of Methylobacterium nodulans ORS 2060.</title>
        <authorList>
            <consortium name="US DOE Joint Genome Institute"/>
            <person name="Lucas S."/>
            <person name="Copeland A."/>
            <person name="Lapidus A."/>
            <person name="Glavina del Rio T."/>
            <person name="Dalin E."/>
            <person name="Tice H."/>
            <person name="Bruce D."/>
            <person name="Goodwin L."/>
            <person name="Pitluck S."/>
            <person name="Sims D."/>
            <person name="Brettin T."/>
            <person name="Detter J.C."/>
            <person name="Han C."/>
            <person name="Larimer F."/>
            <person name="Land M."/>
            <person name="Hauser L."/>
            <person name="Kyrpides N."/>
            <person name="Ivanova N."/>
            <person name="Marx C.J."/>
            <person name="Richardson P."/>
        </authorList>
    </citation>
    <scope>NUCLEOTIDE SEQUENCE [LARGE SCALE GENOMIC DNA]</scope>
    <source>
        <strain evidence="3">LMG 21967 / CNCM I-2342 / ORS 2060</strain>
    </source>
</reference>
<evidence type="ECO:0000313" key="2">
    <source>
        <dbReference type="EMBL" id="ACL58369.1"/>
    </source>
</evidence>
<dbReference type="KEGG" id="mno:Mnod_3457"/>